<proteinExistence type="predicted"/>
<comment type="subunit">
    <text evidence="2">DNA polymerase III contains a core (composed of alpha, epsilon and theta chains) that associates with a tau subunit. This core dimerizes to form the POLIII' complex. PolIII' associates with the gamma complex (composed of gamma, delta, delta', psi and chi chains) and with the beta chain to form the complete DNA polymerase III complex.</text>
</comment>
<dbReference type="FunFam" id="3.30.420.10:FF:000045">
    <property type="entry name" value="3'-5' exonuclease DinG"/>
    <property type="match status" value="1"/>
</dbReference>
<dbReference type="AlphaFoldDB" id="A0A9D1PRT0"/>
<reference evidence="4" key="1">
    <citation type="journal article" date="2021" name="PeerJ">
        <title>Extensive microbial diversity within the chicken gut microbiome revealed by metagenomics and culture.</title>
        <authorList>
            <person name="Gilroy R."/>
            <person name="Ravi A."/>
            <person name="Getino M."/>
            <person name="Pursley I."/>
            <person name="Horton D.L."/>
            <person name="Alikhan N.F."/>
            <person name="Baker D."/>
            <person name="Gharbi K."/>
            <person name="Hall N."/>
            <person name="Watson M."/>
            <person name="Adriaenssens E.M."/>
            <person name="Foster-Nyarko E."/>
            <person name="Jarju S."/>
            <person name="Secka A."/>
            <person name="Antonio M."/>
            <person name="Oren A."/>
            <person name="Chaudhuri R.R."/>
            <person name="La Ragione R."/>
            <person name="Hildebrand F."/>
            <person name="Pallen M.J."/>
        </authorList>
    </citation>
    <scope>NUCLEOTIDE SEQUENCE</scope>
    <source>
        <strain evidence="4">Gambia11-129</strain>
    </source>
</reference>
<dbReference type="GO" id="GO:0003676">
    <property type="term" value="F:nucleic acid binding"/>
    <property type="evidence" value="ECO:0007669"/>
    <property type="project" value="InterPro"/>
</dbReference>
<evidence type="ECO:0000259" key="3">
    <source>
        <dbReference type="SMART" id="SM00479"/>
    </source>
</evidence>
<evidence type="ECO:0000256" key="1">
    <source>
        <dbReference type="ARBA" id="ARBA00025483"/>
    </source>
</evidence>
<dbReference type="PANTHER" id="PTHR30231">
    <property type="entry name" value="DNA POLYMERASE III SUBUNIT EPSILON"/>
    <property type="match status" value="1"/>
</dbReference>
<reference evidence="4" key="2">
    <citation type="submission" date="2021-04" db="EMBL/GenBank/DDBJ databases">
        <authorList>
            <person name="Gilroy R."/>
        </authorList>
    </citation>
    <scope>NUCLEOTIDE SEQUENCE</scope>
    <source>
        <strain evidence="4">Gambia11-129</strain>
    </source>
</reference>
<dbReference type="Proteomes" id="UP000823936">
    <property type="component" value="Unassembled WGS sequence"/>
</dbReference>
<dbReference type="PANTHER" id="PTHR30231:SF42">
    <property type="entry name" value="EXONUCLEASE"/>
    <property type="match status" value="1"/>
</dbReference>
<feature type="domain" description="Exonuclease" evidence="3">
    <location>
        <begin position="2"/>
        <end position="168"/>
    </location>
</feature>
<sequence>MNYTAIDFETANTSSESACAIGLATFSSEGELVETYYTLLRPRELYFDIRCQMVHGISPEKIISAPSLEDVWSDILLFIGKNPLVAHNAPFDMKVFKDSAASFNLSGLESDYYCTLSLARKVAPGLASYRLTSLAEHFNLGLYDAHMALDDAITCGKLFHVLCGSSLCDKTAFDAFMKKNYRDRRTGYPKRIVTEDSLLFS</sequence>
<accession>A0A9D1PRT0</accession>
<evidence type="ECO:0000313" key="4">
    <source>
        <dbReference type="EMBL" id="HIV98162.1"/>
    </source>
</evidence>
<dbReference type="InterPro" id="IPR012337">
    <property type="entry name" value="RNaseH-like_sf"/>
</dbReference>
<comment type="function">
    <text evidence="1">DNA polymerase III is a complex, multichain enzyme responsible for most of the replicative synthesis in bacteria. The epsilon subunit contain the editing function and is a proofreading 3'-5' exonuclease.</text>
</comment>
<name>A0A9D1PRT0_9SPIO</name>
<dbReference type="GO" id="GO:0005829">
    <property type="term" value="C:cytosol"/>
    <property type="evidence" value="ECO:0007669"/>
    <property type="project" value="TreeGrafter"/>
</dbReference>
<comment type="caution">
    <text evidence="4">The sequence shown here is derived from an EMBL/GenBank/DDBJ whole genome shotgun (WGS) entry which is preliminary data.</text>
</comment>
<evidence type="ECO:0000256" key="2">
    <source>
        <dbReference type="ARBA" id="ARBA00026073"/>
    </source>
</evidence>
<dbReference type="Pfam" id="PF00929">
    <property type="entry name" value="RNase_T"/>
    <property type="match status" value="1"/>
</dbReference>
<protein>
    <submittedName>
        <fullName evidence="4">3'-5' exoribonuclease</fullName>
    </submittedName>
</protein>
<dbReference type="SUPFAM" id="SSF53098">
    <property type="entry name" value="Ribonuclease H-like"/>
    <property type="match status" value="1"/>
</dbReference>
<dbReference type="InterPro" id="IPR013520">
    <property type="entry name" value="Ribonucl_H"/>
</dbReference>
<evidence type="ECO:0000313" key="5">
    <source>
        <dbReference type="Proteomes" id="UP000823936"/>
    </source>
</evidence>
<dbReference type="InterPro" id="IPR036397">
    <property type="entry name" value="RNaseH_sf"/>
</dbReference>
<dbReference type="GO" id="GO:0008408">
    <property type="term" value="F:3'-5' exonuclease activity"/>
    <property type="evidence" value="ECO:0007669"/>
    <property type="project" value="TreeGrafter"/>
</dbReference>
<dbReference type="SMART" id="SM00479">
    <property type="entry name" value="EXOIII"/>
    <property type="match status" value="1"/>
</dbReference>
<dbReference type="EMBL" id="DXHU01000001">
    <property type="protein sequence ID" value="HIV98162.1"/>
    <property type="molecule type" value="Genomic_DNA"/>
</dbReference>
<dbReference type="GO" id="GO:0006259">
    <property type="term" value="P:DNA metabolic process"/>
    <property type="evidence" value="ECO:0007669"/>
    <property type="project" value="UniProtKB-ARBA"/>
</dbReference>
<dbReference type="Gene3D" id="3.30.420.10">
    <property type="entry name" value="Ribonuclease H-like superfamily/Ribonuclease H"/>
    <property type="match status" value="1"/>
</dbReference>
<gene>
    <name evidence="4" type="ORF">IAB12_00030</name>
</gene>
<organism evidence="4 5">
    <name type="scientific">Candidatus Ornithospirochaeta avicola</name>
    <dbReference type="NCBI Taxonomy" id="2840896"/>
    <lineage>
        <taxon>Bacteria</taxon>
        <taxon>Pseudomonadati</taxon>
        <taxon>Spirochaetota</taxon>
        <taxon>Spirochaetia</taxon>
        <taxon>Spirochaetales</taxon>
        <taxon>Spirochaetaceae</taxon>
        <taxon>Spirochaetaceae incertae sedis</taxon>
        <taxon>Candidatus Ornithospirochaeta</taxon>
    </lineage>
</organism>